<dbReference type="Pfam" id="PF04051">
    <property type="entry name" value="TRAPP"/>
    <property type="match status" value="1"/>
</dbReference>
<dbReference type="InterPro" id="IPR024096">
    <property type="entry name" value="NO_sig/Golgi_transp_ligand-bd"/>
</dbReference>
<dbReference type="Proteomes" id="UP000663827">
    <property type="component" value="Unassembled WGS sequence"/>
</dbReference>
<proteinExistence type="inferred from homology"/>
<evidence type="ECO:0000256" key="2">
    <source>
        <dbReference type="SAM" id="MobiDB-lite"/>
    </source>
</evidence>
<dbReference type="GO" id="GO:0030008">
    <property type="term" value="C:TRAPP complex"/>
    <property type="evidence" value="ECO:0007669"/>
    <property type="project" value="TreeGrafter"/>
</dbReference>
<comment type="similarity">
    <text evidence="1">Belongs to the TRAPP small subunits family. BET3 subfamily.</text>
</comment>
<dbReference type="PANTHER" id="PTHR12817:SF0">
    <property type="entry name" value="GEO08327P1"/>
    <property type="match status" value="1"/>
</dbReference>
<dbReference type="InterPro" id="IPR007194">
    <property type="entry name" value="TRAPP_component"/>
</dbReference>
<evidence type="ECO:0000313" key="3">
    <source>
        <dbReference type="EMBL" id="CAE7108393.1"/>
    </source>
</evidence>
<evidence type="ECO:0000256" key="1">
    <source>
        <dbReference type="ARBA" id="ARBA00006218"/>
    </source>
</evidence>
<organism evidence="3 4">
    <name type="scientific">Rhizoctonia solani</name>
    <dbReference type="NCBI Taxonomy" id="456999"/>
    <lineage>
        <taxon>Eukaryota</taxon>
        <taxon>Fungi</taxon>
        <taxon>Dikarya</taxon>
        <taxon>Basidiomycota</taxon>
        <taxon>Agaricomycotina</taxon>
        <taxon>Agaricomycetes</taxon>
        <taxon>Cantharellales</taxon>
        <taxon>Ceratobasidiaceae</taxon>
        <taxon>Rhizoctonia</taxon>
    </lineage>
</organism>
<dbReference type="CDD" id="cd14944">
    <property type="entry name" value="TRAPPC6A_Trs33"/>
    <property type="match status" value="1"/>
</dbReference>
<sequence length="255" mass="28077">MSRPTTTPSWAPRTGSPATPATLRSLAYPNPKQVDGAVYDILLIEMVRTLRDSASVARKRETELEEEMIENGLLERKAPAVASSRGDSISSVPAAKGVLDEDEEALRVRLESIGMHVGANLAERISRDRSRFTDTLDVVKFICKDLWTAVWDKQVENLRTNHRGVYVLTDSPFKPLARISAYGTTPEIIQKARMVRKAVLPGNTIQQLILTNQYAHIPAGIIRGALARLGLHGTVAPDITDLPRCTFQIKLAKTG</sequence>
<dbReference type="Gene3D" id="3.30.1380.20">
    <property type="entry name" value="Trafficking protein particle complex subunit 3"/>
    <property type="match status" value="1"/>
</dbReference>
<reference evidence="3" key="1">
    <citation type="submission" date="2021-01" db="EMBL/GenBank/DDBJ databases">
        <authorList>
            <person name="Kaushik A."/>
        </authorList>
    </citation>
    <scope>NUCLEOTIDE SEQUENCE</scope>
    <source>
        <strain evidence="3">AG5</strain>
    </source>
</reference>
<dbReference type="SUPFAM" id="SSF111126">
    <property type="entry name" value="Ligand-binding domain in the NO signalling and Golgi transport"/>
    <property type="match status" value="1"/>
</dbReference>
<dbReference type="GO" id="GO:0006888">
    <property type="term" value="P:endoplasmic reticulum to Golgi vesicle-mediated transport"/>
    <property type="evidence" value="ECO:0007669"/>
    <property type="project" value="TreeGrafter"/>
</dbReference>
<dbReference type="InterPro" id="IPR037992">
    <property type="entry name" value="TRAPPC6/Trs33"/>
</dbReference>
<name>A0A8H3E1H3_9AGAM</name>
<protein>
    <recommendedName>
        <fullName evidence="5">Trafficking protein particle complex subunit 6B</fullName>
    </recommendedName>
</protein>
<gene>
    <name evidence="3" type="ORF">RDB_LOCUS46210</name>
</gene>
<feature type="region of interest" description="Disordered" evidence="2">
    <location>
        <begin position="1"/>
        <end position="24"/>
    </location>
</feature>
<dbReference type="PANTHER" id="PTHR12817">
    <property type="entry name" value="TRAFFICKING PROTEIN PARTICLE COMPLEX SUBUNIT 6B"/>
    <property type="match status" value="1"/>
</dbReference>
<accession>A0A8H3E1H3</accession>
<comment type="caution">
    <text evidence="3">The sequence shown here is derived from an EMBL/GenBank/DDBJ whole genome shotgun (WGS) entry which is preliminary data.</text>
</comment>
<dbReference type="AlphaFoldDB" id="A0A8H3E1H3"/>
<dbReference type="GO" id="GO:0005802">
    <property type="term" value="C:trans-Golgi network"/>
    <property type="evidence" value="ECO:0007669"/>
    <property type="project" value="TreeGrafter"/>
</dbReference>
<dbReference type="GO" id="GO:0005801">
    <property type="term" value="C:cis-Golgi network"/>
    <property type="evidence" value="ECO:0007669"/>
    <property type="project" value="TreeGrafter"/>
</dbReference>
<dbReference type="EMBL" id="CAJNJQ010000916">
    <property type="protein sequence ID" value="CAE7108393.1"/>
    <property type="molecule type" value="Genomic_DNA"/>
</dbReference>
<evidence type="ECO:0008006" key="5">
    <source>
        <dbReference type="Google" id="ProtNLM"/>
    </source>
</evidence>
<evidence type="ECO:0000313" key="4">
    <source>
        <dbReference type="Proteomes" id="UP000663827"/>
    </source>
</evidence>